<protein>
    <recommendedName>
        <fullName evidence="4">Gnk2-homologous domain-containing protein</fullName>
    </recommendedName>
</protein>
<dbReference type="CDD" id="cd23509">
    <property type="entry name" value="Gnk2-like"/>
    <property type="match status" value="2"/>
</dbReference>
<comment type="caution">
    <text evidence="5">The sequence shown here is derived from an EMBL/GenBank/DDBJ whole genome shotgun (WGS) entry which is preliminary data.</text>
</comment>
<name>A0A565B3B6_9BRAS</name>
<dbReference type="Pfam" id="PF01657">
    <property type="entry name" value="Stress-antifung"/>
    <property type="match status" value="2"/>
</dbReference>
<feature type="region of interest" description="Disordered" evidence="3">
    <location>
        <begin position="204"/>
        <end position="225"/>
    </location>
</feature>
<dbReference type="PANTHER" id="PTHR32099">
    <property type="entry name" value="CYSTEINE-RICH REPEAT SECRETORY PROTEIN"/>
    <property type="match status" value="1"/>
</dbReference>
<accession>A0A565B3B6</accession>
<dbReference type="InterPro" id="IPR002902">
    <property type="entry name" value="GNK2"/>
</dbReference>
<organism evidence="5 6">
    <name type="scientific">Arabis nemorensis</name>
    <dbReference type="NCBI Taxonomy" id="586526"/>
    <lineage>
        <taxon>Eukaryota</taxon>
        <taxon>Viridiplantae</taxon>
        <taxon>Streptophyta</taxon>
        <taxon>Embryophyta</taxon>
        <taxon>Tracheophyta</taxon>
        <taxon>Spermatophyta</taxon>
        <taxon>Magnoliopsida</taxon>
        <taxon>eudicotyledons</taxon>
        <taxon>Gunneridae</taxon>
        <taxon>Pentapetalae</taxon>
        <taxon>rosids</taxon>
        <taxon>malvids</taxon>
        <taxon>Brassicales</taxon>
        <taxon>Brassicaceae</taxon>
        <taxon>Arabideae</taxon>
        <taxon>Arabis</taxon>
    </lineage>
</organism>
<feature type="domain" description="Gnk2-homologous" evidence="4">
    <location>
        <begin position="1"/>
        <end position="92"/>
    </location>
</feature>
<sequence>MFSRSSPFKTNRETLLSSFRDRSSLETYSSDTIGLSPYTVYGMFLCRGDITKPSCSDCVNDATREIAKNCTYQKEAVVFYEECMVRYSDSSFSTLMDDYPFIIRNSETFVPNPGRFGETLSNKMDDLTIKASSSPSYFLEDKERVTQPEGSYDLDSIAQCSPDLDPKNCTVCLKLAFQKTLKFSRSRNWALTFTPKCLLRYETSPSSSPLAPPPSPPRQRNGSSSINVIKGNEIFWRIFIAVMATYSCVSTFG</sequence>
<evidence type="ECO:0000259" key="4">
    <source>
        <dbReference type="PROSITE" id="PS51473"/>
    </source>
</evidence>
<feature type="domain" description="Gnk2-homologous" evidence="4">
    <location>
        <begin position="97"/>
        <end position="206"/>
    </location>
</feature>
<dbReference type="InterPro" id="IPR038408">
    <property type="entry name" value="GNK2_sf"/>
</dbReference>
<dbReference type="PANTHER" id="PTHR32099:SF41">
    <property type="entry name" value="CYSTEINE-RICH REPEAT SECRETORY PROTEIN 4-RELATED"/>
    <property type="match status" value="1"/>
</dbReference>
<evidence type="ECO:0000313" key="5">
    <source>
        <dbReference type="EMBL" id="VVA96151.1"/>
    </source>
</evidence>
<gene>
    <name evidence="5" type="ORF">ANE_LOCUS6596</name>
</gene>
<dbReference type="Gene3D" id="3.30.430.20">
    <property type="entry name" value="Gnk2 domain, C-X8-C-X2-C motif"/>
    <property type="match status" value="2"/>
</dbReference>
<dbReference type="AlphaFoldDB" id="A0A565B3B6"/>
<evidence type="ECO:0000256" key="3">
    <source>
        <dbReference type="SAM" id="MobiDB-lite"/>
    </source>
</evidence>
<dbReference type="OrthoDB" id="4062651at2759"/>
<dbReference type="EMBL" id="CABITT030000003">
    <property type="protein sequence ID" value="VVA96151.1"/>
    <property type="molecule type" value="Genomic_DNA"/>
</dbReference>
<keyword evidence="2" id="KW-0677">Repeat</keyword>
<dbReference type="Proteomes" id="UP000489600">
    <property type="component" value="Unassembled WGS sequence"/>
</dbReference>
<dbReference type="PROSITE" id="PS51473">
    <property type="entry name" value="GNK2"/>
    <property type="match status" value="2"/>
</dbReference>
<reference evidence="5" key="1">
    <citation type="submission" date="2019-07" db="EMBL/GenBank/DDBJ databases">
        <authorList>
            <person name="Dittberner H."/>
        </authorList>
    </citation>
    <scope>NUCLEOTIDE SEQUENCE [LARGE SCALE GENOMIC DNA]</scope>
</reference>
<evidence type="ECO:0000313" key="6">
    <source>
        <dbReference type="Proteomes" id="UP000489600"/>
    </source>
</evidence>
<keyword evidence="6" id="KW-1185">Reference proteome</keyword>
<proteinExistence type="predicted"/>
<keyword evidence="1" id="KW-0732">Signal</keyword>
<evidence type="ECO:0000256" key="2">
    <source>
        <dbReference type="ARBA" id="ARBA00022737"/>
    </source>
</evidence>
<evidence type="ECO:0000256" key="1">
    <source>
        <dbReference type="ARBA" id="ARBA00022729"/>
    </source>
</evidence>